<organism evidence="1 2">
    <name type="scientific">Odoribacter splanchnicus</name>
    <dbReference type="NCBI Taxonomy" id="28118"/>
    <lineage>
        <taxon>Bacteria</taxon>
        <taxon>Pseudomonadati</taxon>
        <taxon>Bacteroidota</taxon>
        <taxon>Bacteroidia</taxon>
        <taxon>Bacteroidales</taxon>
        <taxon>Odoribacteraceae</taxon>
        <taxon>Odoribacter</taxon>
    </lineage>
</organism>
<reference evidence="1" key="1">
    <citation type="submission" date="2023-01" db="EMBL/GenBank/DDBJ databases">
        <title>Human gut microbiome strain richness.</title>
        <authorList>
            <person name="Chen-Liaw A."/>
        </authorList>
    </citation>
    <scope>NUCLEOTIDE SEQUENCE</scope>
    <source>
        <strain evidence="1">RTP21484st1_B7_RTP21484_190118</strain>
    </source>
</reference>
<dbReference type="AlphaFoldDB" id="A0AAW6FGL4"/>
<proteinExistence type="predicted"/>
<dbReference type="Proteomes" id="UP001212263">
    <property type="component" value="Unassembled WGS sequence"/>
</dbReference>
<comment type="caution">
    <text evidence="1">The sequence shown here is derived from an EMBL/GenBank/DDBJ whole genome shotgun (WGS) entry which is preliminary data.</text>
</comment>
<gene>
    <name evidence="1" type="ORF">PN645_05355</name>
</gene>
<dbReference type="InterPro" id="IPR036388">
    <property type="entry name" value="WH-like_DNA-bd_sf"/>
</dbReference>
<sequence>MEKIQKSDLDITAWLEWFLACLEAALLHAEKSVGAVLRKAAFWNKYREISMNDRQIKMVNLLWDGFEGKLTSSKWGKITKCSADTALRDIQALMAKGILRKTDEGGRSTHYELIFLMFAENIPHILRISCVE</sequence>
<evidence type="ECO:0000313" key="1">
    <source>
        <dbReference type="EMBL" id="MDB9222434.1"/>
    </source>
</evidence>
<name>A0AAW6FGL4_9BACT</name>
<dbReference type="Gene3D" id="1.10.10.10">
    <property type="entry name" value="Winged helix-like DNA-binding domain superfamily/Winged helix DNA-binding domain"/>
    <property type="match status" value="1"/>
</dbReference>
<protein>
    <submittedName>
        <fullName evidence="1">Fic family protein</fullName>
    </submittedName>
</protein>
<dbReference type="RefSeq" id="WP_272054821.1">
    <property type="nucleotide sequence ID" value="NZ_JAQMRB010000020.1"/>
</dbReference>
<accession>A0AAW6FGL4</accession>
<evidence type="ECO:0000313" key="2">
    <source>
        <dbReference type="Proteomes" id="UP001212263"/>
    </source>
</evidence>
<dbReference type="EMBL" id="JAQMRD010000005">
    <property type="protein sequence ID" value="MDB9222434.1"/>
    <property type="molecule type" value="Genomic_DNA"/>
</dbReference>